<organism evidence="2 3">
    <name type="scientific">Lentzea cavernae</name>
    <dbReference type="NCBI Taxonomy" id="2020703"/>
    <lineage>
        <taxon>Bacteria</taxon>
        <taxon>Bacillati</taxon>
        <taxon>Actinomycetota</taxon>
        <taxon>Actinomycetes</taxon>
        <taxon>Pseudonocardiales</taxon>
        <taxon>Pseudonocardiaceae</taxon>
        <taxon>Lentzea</taxon>
    </lineage>
</organism>
<feature type="region of interest" description="Disordered" evidence="1">
    <location>
        <begin position="20"/>
        <end position="66"/>
    </location>
</feature>
<sequence length="108" mass="11896">MVQQLRTECLTHSSAWQWGQGHVGHHRERDVPHRANASRPTVATAPLNTSPLDRPTPEDSFASIPVPSPDRVAAAIVRLADRLRRHVSLPVGRANLLIISAFRSLPTT</sequence>
<dbReference type="Proteomes" id="UP000605568">
    <property type="component" value="Unassembled WGS sequence"/>
</dbReference>
<dbReference type="EMBL" id="BNAR01000006">
    <property type="protein sequence ID" value="GHH43843.1"/>
    <property type="molecule type" value="Genomic_DNA"/>
</dbReference>
<evidence type="ECO:0000313" key="2">
    <source>
        <dbReference type="EMBL" id="GHH43843.1"/>
    </source>
</evidence>
<proteinExistence type="predicted"/>
<evidence type="ECO:0000256" key="1">
    <source>
        <dbReference type="SAM" id="MobiDB-lite"/>
    </source>
</evidence>
<gene>
    <name evidence="2" type="ORF">GCM10017774_42140</name>
</gene>
<keyword evidence="3" id="KW-1185">Reference proteome</keyword>
<protein>
    <submittedName>
        <fullName evidence="2">Uncharacterized protein</fullName>
    </submittedName>
</protein>
<reference evidence="3" key="1">
    <citation type="journal article" date="2019" name="Int. J. Syst. Evol. Microbiol.">
        <title>The Global Catalogue of Microorganisms (GCM) 10K type strain sequencing project: providing services to taxonomists for standard genome sequencing and annotation.</title>
        <authorList>
            <consortium name="The Broad Institute Genomics Platform"/>
            <consortium name="The Broad Institute Genome Sequencing Center for Infectious Disease"/>
            <person name="Wu L."/>
            <person name="Ma J."/>
        </authorList>
    </citation>
    <scope>NUCLEOTIDE SEQUENCE [LARGE SCALE GENOMIC DNA]</scope>
    <source>
        <strain evidence="3">CGMCC 4.7367</strain>
    </source>
</reference>
<evidence type="ECO:0000313" key="3">
    <source>
        <dbReference type="Proteomes" id="UP000605568"/>
    </source>
</evidence>
<comment type="caution">
    <text evidence="2">The sequence shown here is derived from an EMBL/GenBank/DDBJ whole genome shotgun (WGS) entry which is preliminary data.</text>
</comment>
<feature type="compositionally biased region" description="Polar residues" evidence="1">
    <location>
        <begin position="38"/>
        <end position="51"/>
    </location>
</feature>
<accession>A0ABQ3MQN4</accession>
<name>A0ABQ3MQN4_9PSEU</name>